<name>A0A8S9ZLY6_9BILA</name>
<gene>
    <name evidence="7" type="ORF">Mgra_00006329</name>
</gene>
<evidence type="ECO:0000256" key="2">
    <source>
        <dbReference type="ARBA" id="ARBA00022771"/>
    </source>
</evidence>
<evidence type="ECO:0000256" key="1">
    <source>
        <dbReference type="ARBA" id="ARBA00022723"/>
    </source>
</evidence>
<proteinExistence type="predicted"/>
<protein>
    <submittedName>
        <fullName evidence="7">MYND-type domain-containing protein</fullName>
    </submittedName>
</protein>
<dbReference type="Gene3D" id="2.170.270.10">
    <property type="entry name" value="SET domain"/>
    <property type="match status" value="1"/>
</dbReference>
<feature type="region of interest" description="Disordered" evidence="5">
    <location>
        <begin position="484"/>
        <end position="544"/>
    </location>
</feature>
<dbReference type="OrthoDB" id="265717at2759"/>
<dbReference type="PANTHER" id="PTHR12197:SF241">
    <property type="entry name" value="MYND-TYPE DOMAIN-CONTAINING PROTEIN"/>
    <property type="match status" value="1"/>
</dbReference>
<keyword evidence="8" id="KW-1185">Reference proteome</keyword>
<dbReference type="Pfam" id="PF01753">
    <property type="entry name" value="zf-MYND"/>
    <property type="match status" value="1"/>
</dbReference>
<evidence type="ECO:0000256" key="3">
    <source>
        <dbReference type="ARBA" id="ARBA00022833"/>
    </source>
</evidence>
<organism evidence="7 8">
    <name type="scientific">Meloidogyne graminicola</name>
    <dbReference type="NCBI Taxonomy" id="189291"/>
    <lineage>
        <taxon>Eukaryota</taxon>
        <taxon>Metazoa</taxon>
        <taxon>Ecdysozoa</taxon>
        <taxon>Nematoda</taxon>
        <taxon>Chromadorea</taxon>
        <taxon>Rhabditida</taxon>
        <taxon>Tylenchina</taxon>
        <taxon>Tylenchomorpha</taxon>
        <taxon>Tylenchoidea</taxon>
        <taxon>Meloidogynidae</taxon>
        <taxon>Meloidogyninae</taxon>
        <taxon>Meloidogyne</taxon>
    </lineage>
</organism>
<feature type="compositionally biased region" description="Polar residues" evidence="5">
    <location>
        <begin position="520"/>
        <end position="533"/>
    </location>
</feature>
<comment type="caution">
    <text evidence="7">The sequence shown here is derived from an EMBL/GenBank/DDBJ whole genome shotgun (WGS) entry which is preliminary data.</text>
</comment>
<dbReference type="Gene3D" id="1.10.220.160">
    <property type="match status" value="1"/>
</dbReference>
<evidence type="ECO:0000256" key="5">
    <source>
        <dbReference type="SAM" id="MobiDB-lite"/>
    </source>
</evidence>
<evidence type="ECO:0000313" key="8">
    <source>
        <dbReference type="Proteomes" id="UP000605970"/>
    </source>
</evidence>
<evidence type="ECO:0000313" key="7">
    <source>
        <dbReference type="EMBL" id="KAF7634252.1"/>
    </source>
</evidence>
<dbReference type="Gene3D" id="6.10.140.2220">
    <property type="match status" value="1"/>
</dbReference>
<dbReference type="AlphaFoldDB" id="A0A8S9ZLY6"/>
<dbReference type="InterPro" id="IPR050869">
    <property type="entry name" value="H3K4_H4K5_MeTrfase"/>
</dbReference>
<feature type="compositionally biased region" description="Basic and acidic residues" evidence="5">
    <location>
        <begin position="534"/>
        <end position="544"/>
    </location>
</feature>
<dbReference type="InterPro" id="IPR002893">
    <property type="entry name" value="Znf_MYND"/>
</dbReference>
<feature type="domain" description="MYND-type" evidence="6">
    <location>
        <begin position="28"/>
        <end position="77"/>
    </location>
</feature>
<dbReference type="PANTHER" id="PTHR12197">
    <property type="entry name" value="HISTONE-LYSINE N-METHYLTRANSFERASE SMYD"/>
    <property type="match status" value="1"/>
</dbReference>
<dbReference type="Gene3D" id="1.25.40.10">
    <property type="entry name" value="Tetratricopeptide repeat domain"/>
    <property type="match status" value="1"/>
</dbReference>
<feature type="compositionally biased region" description="Basic and acidic residues" evidence="5">
    <location>
        <begin position="484"/>
        <end position="514"/>
    </location>
</feature>
<dbReference type="GO" id="GO:0008270">
    <property type="term" value="F:zinc ion binding"/>
    <property type="evidence" value="ECO:0007669"/>
    <property type="project" value="UniProtKB-KW"/>
</dbReference>
<dbReference type="Proteomes" id="UP000605970">
    <property type="component" value="Unassembled WGS sequence"/>
</dbReference>
<keyword evidence="1" id="KW-0479">Metal-binding</keyword>
<evidence type="ECO:0000259" key="6">
    <source>
        <dbReference type="PROSITE" id="PS50865"/>
    </source>
</evidence>
<dbReference type="InterPro" id="IPR011990">
    <property type="entry name" value="TPR-like_helical_dom_sf"/>
</dbReference>
<dbReference type="PROSITE" id="PS50865">
    <property type="entry name" value="ZF_MYND_2"/>
    <property type="match status" value="1"/>
</dbReference>
<dbReference type="InterPro" id="IPR046341">
    <property type="entry name" value="SET_dom_sf"/>
</dbReference>
<accession>A0A8S9ZLY6</accession>
<evidence type="ECO:0000256" key="4">
    <source>
        <dbReference type="PROSITE-ProRule" id="PRU00134"/>
    </source>
</evidence>
<sequence length="651" mass="76424">MEQTSTSTKLDFYPFAYALFDECLEKHCWYCLDDEKKLNFRNVLQTFEFLRCTGCHNAMFCDKNCQSLGWKDHKFECKGINSNYGKVPDIEVRLLGRIVWRHKAILCGVDKKDNDFYKDRTSKRKIMEIWAHTERIKNDKYALKKFEGIYEQLCRFYDPKAMLNKQTVFELHCRDFINRHAISDKHYLREIGKGLYLDLCAYDHSLISLSVVDQILSTVVNISDCSSTFYSYIDLLCTKQDRKKLLKDTWYFDCECERCLDESEQILSSMLCPYCEYTLCIFGKAEYKDPVTQLITCPKCTKTLEKGHVLEAISAMCFISDIIEQTNFQDMGNEKAQKFLQDLLSRYQKMLPPVNVYMCKIVQALLPFIDPNNSSLLLELHLNVENCLRICYPYNHPALAFHLRNIGIFAKNLNKRQQALNYLDEALKMFRFVMGEEHSLFNITKQIFEEAKMLPENKSENNNVKNLQKQVEEEIEPFNELNEEKEMEKEEVENIKNKEETEAKNKGKKGEKTKNKNTKVFNSGNTKESNSGIRNKETSELTKQEEIQKQQFIYIESPQIFIENEDKKEDKNLKDFNNNEKNKNEDSERIIENSKNLILLNFDENRTLFGDGGVKKKLLQKKFVPRSVTPMYYKNIISGENNEKIEAKGNT</sequence>
<keyword evidence="3" id="KW-0862">Zinc</keyword>
<reference evidence="7" key="1">
    <citation type="journal article" date="2020" name="Ecol. Evol.">
        <title>Genome structure and content of the rice root-knot nematode (Meloidogyne graminicola).</title>
        <authorList>
            <person name="Phan N.T."/>
            <person name="Danchin E.G.J."/>
            <person name="Klopp C."/>
            <person name="Perfus-Barbeoch L."/>
            <person name="Kozlowski D.K."/>
            <person name="Koutsovoulos G.D."/>
            <person name="Lopez-Roques C."/>
            <person name="Bouchez O."/>
            <person name="Zahm M."/>
            <person name="Besnard G."/>
            <person name="Bellafiore S."/>
        </authorList>
    </citation>
    <scope>NUCLEOTIDE SEQUENCE</scope>
    <source>
        <strain evidence="7">VN-18</strain>
    </source>
</reference>
<dbReference type="SUPFAM" id="SSF144232">
    <property type="entry name" value="HIT/MYND zinc finger-like"/>
    <property type="match status" value="1"/>
</dbReference>
<keyword evidence="2 4" id="KW-0863">Zinc-finger</keyword>
<dbReference type="GO" id="GO:0005634">
    <property type="term" value="C:nucleus"/>
    <property type="evidence" value="ECO:0007669"/>
    <property type="project" value="TreeGrafter"/>
</dbReference>
<dbReference type="EMBL" id="JABEBT010000061">
    <property type="protein sequence ID" value="KAF7634252.1"/>
    <property type="molecule type" value="Genomic_DNA"/>
</dbReference>